<keyword evidence="7" id="KW-1185">Reference proteome</keyword>
<dbReference type="SUPFAM" id="SSF143724">
    <property type="entry name" value="PHP14-like"/>
    <property type="match status" value="1"/>
</dbReference>
<keyword evidence="4" id="KW-0726">Sexual differentiation</keyword>
<accession>A0AAJ6VZ52</accession>
<evidence type="ECO:0000313" key="8">
    <source>
        <dbReference type="RefSeq" id="XP_003745239.1"/>
    </source>
</evidence>
<evidence type="ECO:0000256" key="6">
    <source>
        <dbReference type="PIRSR" id="PIRSR607702-2"/>
    </source>
</evidence>
<feature type="active site" description="Proton acceptor" evidence="5">
    <location>
        <position position="42"/>
    </location>
</feature>
<dbReference type="InterPro" id="IPR007702">
    <property type="entry name" value="Janus"/>
</dbReference>
<proteinExistence type="inferred from homology"/>
<evidence type="ECO:0000256" key="1">
    <source>
        <dbReference type="ARBA" id="ARBA00002508"/>
    </source>
</evidence>
<sequence length="118" mass="13685">MEAIPDVKIDDGRFKYVLIRVHDKNSDDSKLIVRGSAKCSYHMDIYELAQKEIERDDRFDLEPQGGGRILHNAKEKRIEVFGYSVDLGQAKHTDTCDILKKHFAEYPPDNIIWTNEGY</sequence>
<dbReference type="Proteomes" id="UP000694867">
    <property type="component" value="Unplaced"/>
</dbReference>
<name>A0AAJ6VZ52_9ACAR</name>
<gene>
    <name evidence="8" type="primary">LOC100903180</name>
</gene>
<dbReference type="GO" id="GO:0007548">
    <property type="term" value="P:sex differentiation"/>
    <property type="evidence" value="ECO:0007669"/>
    <property type="project" value="UniProtKB-KW"/>
</dbReference>
<dbReference type="PANTHER" id="PTHR12258:SF5">
    <property type="entry name" value="BCDNA.GH02250-RELATED"/>
    <property type="match status" value="1"/>
</dbReference>
<dbReference type="GO" id="GO:0030154">
    <property type="term" value="P:cell differentiation"/>
    <property type="evidence" value="ECO:0007669"/>
    <property type="project" value="UniProtKB-KW"/>
</dbReference>
<evidence type="ECO:0000313" key="7">
    <source>
        <dbReference type="Proteomes" id="UP000694867"/>
    </source>
</evidence>
<evidence type="ECO:0000256" key="3">
    <source>
        <dbReference type="ARBA" id="ARBA00022782"/>
    </source>
</evidence>
<dbReference type="KEGG" id="goe:100903180"/>
<comment type="function">
    <text evidence="1">JanA and janB regulate somatic sex differentiation.</text>
</comment>
<dbReference type="InterPro" id="IPR038596">
    <property type="entry name" value="Janus_sf"/>
</dbReference>
<evidence type="ECO:0000256" key="5">
    <source>
        <dbReference type="PIRSR" id="PIRSR607702-1"/>
    </source>
</evidence>
<dbReference type="GO" id="GO:0101006">
    <property type="term" value="F:protein histidine phosphatase activity"/>
    <property type="evidence" value="ECO:0007669"/>
    <property type="project" value="TreeGrafter"/>
</dbReference>
<dbReference type="GeneID" id="100903180"/>
<dbReference type="RefSeq" id="XP_003745239.1">
    <property type="nucleotide sequence ID" value="XM_003745191.2"/>
</dbReference>
<evidence type="ECO:0000256" key="2">
    <source>
        <dbReference type="ARBA" id="ARBA00010971"/>
    </source>
</evidence>
<organism evidence="7 8">
    <name type="scientific">Galendromus occidentalis</name>
    <name type="common">western predatory mite</name>
    <dbReference type="NCBI Taxonomy" id="34638"/>
    <lineage>
        <taxon>Eukaryota</taxon>
        <taxon>Metazoa</taxon>
        <taxon>Ecdysozoa</taxon>
        <taxon>Arthropoda</taxon>
        <taxon>Chelicerata</taxon>
        <taxon>Arachnida</taxon>
        <taxon>Acari</taxon>
        <taxon>Parasitiformes</taxon>
        <taxon>Mesostigmata</taxon>
        <taxon>Gamasina</taxon>
        <taxon>Phytoseioidea</taxon>
        <taxon>Phytoseiidae</taxon>
        <taxon>Typhlodrominae</taxon>
        <taxon>Galendromus</taxon>
    </lineage>
</organism>
<keyword evidence="3" id="KW-0221">Differentiation</keyword>
<comment type="similarity">
    <text evidence="2">Belongs to the janus family.</text>
</comment>
<dbReference type="Pfam" id="PF05005">
    <property type="entry name" value="Ocnus"/>
    <property type="match status" value="1"/>
</dbReference>
<reference evidence="8" key="1">
    <citation type="submission" date="2025-08" db="UniProtKB">
        <authorList>
            <consortium name="RefSeq"/>
        </authorList>
    </citation>
    <scope>IDENTIFICATION</scope>
</reference>
<dbReference type="Gene3D" id="3.50.20.20">
    <property type="entry name" value="Janus/Ocnus"/>
    <property type="match status" value="1"/>
</dbReference>
<evidence type="ECO:0000256" key="4">
    <source>
        <dbReference type="ARBA" id="ARBA00022928"/>
    </source>
</evidence>
<feature type="binding site" evidence="6">
    <location>
        <position position="15"/>
    </location>
    <ligand>
        <name>substrate</name>
    </ligand>
</feature>
<dbReference type="PANTHER" id="PTHR12258">
    <property type="entry name" value="JANUS-A/JANUS-B"/>
    <property type="match status" value="1"/>
</dbReference>
<protein>
    <submittedName>
        <fullName evidence="8">14 kDa phosphohistidine phosphatase</fullName>
    </submittedName>
</protein>
<dbReference type="GO" id="GO:0005829">
    <property type="term" value="C:cytosol"/>
    <property type="evidence" value="ECO:0007669"/>
    <property type="project" value="TreeGrafter"/>
</dbReference>
<dbReference type="AlphaFoldDB" id="A0AAJ6VZ52"/>